<name>A0ABP6VTD7_9PSEU</name>
<evidence type="ECO:0000313" key="20">
    <source>
        <dbReference type="Proteomes" id="UP001500689"/>
    </source>
</evidence>
<evidence type="ECO:0000313" key="19">
    <source>
        <dbReference type="EMBL" id="GAA3541176.1"/>
    </source>
</evidence>
<dbReference type="InterPro" id="IPR038726">
    <property type="entry name" value="PDDEXK_AddAB-type"/>
</dbReference>
<dbReference type="EMBL" id="BAAAZN010000004">
    <property type="protein sequence ID" value="GAA3541176.1"/>
    <property type="molecule type" value="Genomic_DNA"/>
</dbReference>
<accession>A0ABP6VTD7</accession>
<comment type="catalytic activity">
    <reaction evidence="12">
        <text>Couples ATP hydrolysis with the unwinding of duplex DNA by translocating in the 3'-5' direction.</text>
        <dbReference type="EC" id="5.6.2.4"/>
    </reaction>
</comment>
<dbReference type="InterPro" id="IPR011604">
    <property type="entry name" value="PDDEXK-like_dom_sf"/>
</dbReference>
<dbReference type="PANTHER" id="PTHR11070:SF55">
    <property type="entry name" value="DNA 3'-5' HELICASE"/>
    <property type="match status" value="1"/>
</dbReference>
<keyword evidence="9" id="KW-0238">DNA-binding</keyword>
<dbReference type="CDD" id="cd17932">
    <property type="entry name" value="DEXQc_UvrD"/>
    <property type="match status" value="1"/>
</dbReference>
<evidence type="ECO:0000256" key="7">
    <source>
        <dbReference type="ARBA" id="ARBA00022839"/>
    </source>
</evidence>
<keyword evidence="6 15" id="KW-0347">Helicase</keyword>
<comment type="catalytic activity">
    <reaction evidence="14">
        <text>ATP + H2O = ADP + phosphate + H(+)</text>
        <dbReference type="Rhea" id="RHEA:13065"/>
        <dbReference type="ChEBI" id="CHEBI:15377"/>
        <dbReference type="ChEBI" id="CHEBI:15378"/>
        <dbReference type="ChEBI" id="CHEBI:30616"/>
        <dbReference type="ChEBI" id="CHEBI:43474"/>
        <dbReference type="ChEBI" id="CHEBI:456216"/>
        <dbReference type="EC" id="5.6.2.4"/>
    </reaction>
</comment>
<keyword evidence="11" id="KW-0413">Isomerase</keyword>
<dbReference type="RefSeq" id="WP_344859031.1">
    <property type="nucleotide sequence ID" value="NZ_BAAAZN010000004.1"/>
</dbReference>
<evidence type="ECO:0000256" key="15">
    <source>
        <dbReference type="PROSITE-ProRule" id="PRU00560"/>
    </source>
</evidence>
<comment type="similarity">
    <text evidence="1">Belongs to the helicase family. UvrD subfamily.</text>
</comment>
<reference evidence="20" key="1">
    <citation type="journal article" date="2019" name="Int. J. Syst. Evol. Microbiol.">
        <title>The Global Catalogue of Microorganisms (GCM) 10K type strain sequencing project: providing services to taxonomists for standard genome sequencing and annotation.</title>
        <authorList>
            <consortium name="The Broad Institute Genomics Platform"/>
            <consortium name="The Broad Institute Genome Sequencing Center for Infectious Disease"/>
            <person name="Wu L."/>
            <person name="Ma J."/>
        </authorList>
    </citation>
    <scope>NUCLEOTIDE SEQUENCE [LARGE SCALE GENOMIC DNA]</scope>
    <source>
        <strain evidence="20">JCM 16898</strain>
    </source>
</reference>
<evidence type="ECO:0000256" key="2">
    <source>
        <dbReference type="ARBA" id="ARBA00022722"/>
    </source>
</evidence>
<evidence type="ECO:0000256" key="10">
    <source>
        <dbReference type="ARBA" id="ARBA00023204"/>
    </source>
</evidence>
<evidence type="ECO:0000259" key="18">
    <source>
        <dbReference type="PROSITE" id="PS51217"/>
    </source>
</evidence>
<keyword evidence="2" id="KW-0540">Nuclease</keyword>
<evidence type="ECO:0000256" key="6">
    <source>
        <dbReference type="ARBA" id="ARBA00022806"/>
    </source>
</evidence>
<dbReference type="Pfam" id="PF12705">
    <property type="entry name" value="PDDEXK_1"/>
    <property type="match status" value="1"/>
</dbReference>
<dbReference type="SUPFAM" id="SSF52980">
    <property type="entry name" value="Restriction endonuclease-like"/>
    <property type="match status" value="1"/>
</dbReference>
<evidence type="ECO:0000256" key="1">
    <source>
        <dbReference type="ARBA" id="ARBA00009922"/>
    </source>
</evidence>
<dbReference type="Proteomes" id="UP001500689">
    <property type="component" value="Unassembled WGS sequence"/>
</dbReference>
<evidence type="ECO:0000256" key="12">
    <source>
        <dbReference type="ARBA" id="ARBA00034617"/>
    </source>
</evidence>
<gene>
    <name evidence="19" type="ORF">GCM10022222_25960</name>
</gene>
<keyword evidence="10" id="KW-0234">DNA repair</keyword>
<dbReference type="Gene3D" id="3.40.50.300">
    <property type="entry name" value="P-loop containing nucleotide triphosphate hydrolases"/>
    <property type="match status" value="2"/>
</dbReference>
<dbReference type="InterPro" id="IPR011335">
    <property type="entry name" value="Restrct_endonuc-II-like"/>
</dbReference>
<proteinExistence type="inferred from homology"/>
<dbReference type="Gene3D" id="1.10.10.160">
    <property type="match status" value="1"/>
</dbReference>
<dbReference type="PROSITE" id="PS51198">
    <property type="entry name" value="UVRD_HELICASE_ATP_BIND"/>
    <property type="match status" value="1"/>
</dbReference>
<dbReference type="Pfam" id="PF13361">
    <property type="entry name" value="UvrD_C"/>
    <property type="match status" value="2"/>
</dbReference>
<evidence type="ECO:0000259" key="17">
    <source>
        <dbReference type="PROSITE" id="PS51198"/>
    </source>
</evidence>
<evidence type="ECO:0000256" key="16">
    <source>
        <dbReference type="SAM" id="MobiDB-lite"/>
    </source>
</evidence>
<evidence type="ECO:0000256" key="11">
    <source>
        <dbReference type="ARBA" id="ARBA00023235"/>
    </source>
</evidence>
<evidence type="ECO:0000256" key="14">
    <source>
        <dbReference type="ARBA" id="ARBA00048988"/>
    </source>
</evidence>
<dbReference type="InterPro" id="IPR000212">
    <property type="entry name" value="DNA_helicase_UvrD/REP"/>
</dbReference>
<evidence type="ECO:0000256" key="13">
    <source>
        <dbReference type="ARBA" id="ARBA00034808"/>
    </source>
</evidence>
<dbReference type="SUPFAM" id="SSF52540">
    <property type="entry name" value="P-loop containing nucleoside triphosphate hydrolases"/>
    <property type="match status" value="1"/>
</dbReference>
<feature type="compositionally biased region" description="Acidic residues" evidence="16">
    <location>
        <begin position="853"/>
        <end position="891"/>
    </location>
</feature>
<dbReference type="Pfam" id="PF00580">
    <property type="entry name" value="UvrD-helicase"/>
    <property type="match status" value="1"/>
</dbReference>
<dbReference type="EC" id="5.6.2.4" evidence="13"/>
<dbReference type="Gene3D" id="1.10.486.10">
    <property type="entry name" value="PCRA, domain 4"/>
    <property type="match status" value="1"/>
</dbReference>
<protein>
    <recommendedName>
        <fullName evidence="13">DNA 3'-5' helicase</fullName>
        <ecNumber evidence="13">5.6.2.4</ecNumber>
    </recommendedName>
</protein>
<keyword evidence="7" id="KW-0269">Exonuclease</keyword>
<dbReference type="InterPro" id="IPR014017">
    <property type="entry name" value="DNA_helicase_UvrD-like_C"/>
</dbReference>
<organism evidence="19 20">
    <name type="scientific">Amycolatopsis ultiminotia</name>
    <dbReference type="NCBI Taxonomy" id="543629"/>
    <lineage>
        <taxon>Bacteria</taxon>
        <taxon>Bacillati</taxon>
        <taxon>Actinomycetota</taxon>
        <taxon>Actinomycetes</taxon>
        <taxon>Pseudonocardiales</taxon>
        <taxon>Pseudonocardiaceae</taxon>
        <taxon>Amycolatopsis</taxon>
    </lineage>
</organism>
<keyword evidence="20" id="KW-1185">Reference proteome</keyword>
<evidence type="ECO:0000256" key="5">
    <source>
        <dbReference type="ARBA" id="ARBA00022801"/>
    </source>
</evidence>
<sequence>MSGLLVADPVEPAEIADALGLHRPTPEQATVISSPVEPSLVVAGAGAGKTETMAARVVWLVANGVVSPERVLGLTFTRKAARQLGERVRARLRRLAGSGLLDRIDPTGGLRATVTAGEPTVLTYHAYAGRLLSEHGLRLPVQPGVRLLSETSSWQLAHRVVSTWDNDLDTDRVPPTVTAQLLALAGELGEHLVSTEKLAEYTAWLCEVIESAPRAKGQRAALPIKLQDVLSAQRFRLALLPLVEDYHRRKRAEGALDFADQMSLAAQLADGYPAVAAGERERYGAVLLDEYQDTGHAQRVLLRSLFGGVERPAMPVTAVGDPAQAIYGWRGASAANLPRFTTDFPRSADERLLPAHEFGLLTSFRNPPEILELANAIAEPLRQRGLGVARLRAREGAGPADIEVALLPDVRVEREWVADALAARWHSQNEETGKPPSAAVLVRRRADMAPIAAELRMRGLPVEVVGLGGLLDEPEVADLVATLRVLADPLAGSAAARLLTGSRWRIAAADVAALWRRANELSSPAPRAEGGDEPVLVTERAEQAGLIDAVDEPGAPERYSADGYRRIRRVAAELGALRRRLDQSLPELVADVERTMLLDVESLARPGSAGRAHLDAFAEVVTDYAETAPTATLLSFVDYLNTAAHAEDGLSPGEVQVVPDRVQVLTVHSAKGLEWEVVAVPHLVSEVFPGKRRSSSWLRTSTALPAHLRGDAADLPKLQVSEGFDRKEVQEALELHEEGFAAREADEERRLCYVALTRSERALLVSGHWWNESSARAKGPSVFLAEIADVLRAADPPLGVLANWAEEPAEDEENPLVADSRTASWPVDPLGARRSGVTTGVAQVLAEMAALAEEPEPGSEPESDPGSEPESEVEPDPGSEVEPDPGSEGESEPVPVADGDEIPLPPEPDEVPDEEFFDEDEDAVDPEDPDGWAADTDVLLAERARAQSTVDRVELPAQLSVSQLVDLAADPAALAQRLRRPLPLPPSSFARRGTAFHSWLEQRFAGAGLLEIDDLPGAADFGAAPDSEFGDLQEAFERSAWAERVPVAVEVPFSAEVEGITLRGRMDAVYLDPDGGWTVVDWKTGAVPSAERLPALSVQLGAYRLAWAALRKVPVERVRAAFHYVRRDHTLRPVDLLDAEGLRALLRDVPRE</sequence>
<feature type="binding site" evidence="15">
    <location>
        <begin position="43"/>
        <end position="50"/>
    </location>
    <ligand>
        <name>ATP</name>
        <dbReference type="ChEBI" id="CHEBI:30616"/>
    </ligand>
</feature>
<feature type="region of interest" description="Disordered" evidence="16">
    <location>
        <begin position="806"/>
        <end position="835"/>
    </location>
</feature>
<evidence type="ECO:0000256" key="8">
    <source>
        <dbReference type="ARBA" id="ARBA00022840"/>
    </source>
</evidence>
<evidence type="ECO:0000256" key="9">
    <source>
        <dbReference type="ARBA" id="ARBA00023125"/>
    </source>
</evidence>
<keyword evidence="3 15" id="KW-0547">Nucleotide-binding</keyword>
<keyword evidence="5 15" id="KW-0378">Hydrolase</keyword>
<dbReference type="InterPro" id="IPR027417">
    <property type="entry name" value="P-loop_NTPase"/>
</dbReference>
<keyword evidence="4" id="KW-0227">DNA damage</keyword>
<feature type="compositionally biased region" description="Acidic residues" evidence="16">
    <location>
        <begin position="907"/>
        <end position="930"/>
    </location>
</feature>
<evidence type="ECO:0000256" key="3">
    <source>
        <dbReference type="ARBA" id="ARBA00022741"/>
    </source>
</evidence>
<feature type="domain" description="UvrD-like helicase C-terminal" evidence="18">
    <location>
        <begin position="368"/>
        <end position="672"/>
    </location>
</feature>
<comment type="caution">
    <text evidence="19">The sequence shown here is derived from an EMBL/GenBank/DDBJ whole genome shotgun (WGS) entry which is preliminary data.</text>
</comment>
<dbReference type="InterPro" id="IPR014016">
    <property type="entry name" value="UvrD-like_ATP-bd"/>
</dbReference>
<feature type="region of interest" description="Disordered" evidence="16">
    <location>
        <begin position="852"/>
        <end position="933"/>
    </location>
</feature>
<evidence type="ECO:0000256" key="4">
    <source>
        <dbReference type="ARBA" id="ARBA00022763"/>
    </source>
</evidence>
<dbReference type="Gene3D" id="3.90.320.10">
    <property type="match status" value="1"/>
</dbReference>
<dbReference type="PROSITE" id="PS51217">
    <property type="entry name" value="UVRD_HELICASE_CTER"/>
    <property type="match status" value="1"/>
</dbReference>
<dbReference type="InterPro" id="IPR013986">
    <property type="entry name" value="DExx_box_DNA_helicase_dom_sf"/>
</dbReference>
<feature type="domain" description="UvrD-like helicase ATP-binding" evidence="17">
    <location>
        <begin position="22"/>
        <end position="367"/>
    </location>
</feature>
<dbReference type="PANTHER" id="PTHR11070">
    <property type="entry name" value="UVRD / RECB / PCRA DNA HELICASE FAMILY MEMBER"/>
    <property type="match status" value="1"/>
</dbReference>
<keyword evidence="8 15" id="KW-0067">ATP-binding</keyword>